<accession>A0A067QUX4</accession>
<sequence>MGTEHHLDLCQRDTVNPGQEGRVFQVQKGRVFQVQKGRVFQVQ</sequence>
<protein>
    <submittedName>
        <fullName evidence="1">Uncharacterized protein</fullName>
    </submittedName>
</protein>
<proteinExistence type="predicted"/>
<evidence type="ECO:0000313" key="1">
    <source>
        <dbReference type="EMBL" id="KDR13983.1"/>
    </source>
</evidence>
<reference evidence="1 2" key="1">
    <citation type="journal article" date="2014" name="Nat. Commun.">
        <title>Molecular traces of alternative social organization in a termite genome.</title>
        <authorList>
            <person name="Terrapon N."/>
            <person name="Li C."/>
            <person name="Robertson H.M."/>
            <person name="Ji L."/>
            <person name="Meng X."/>
            <person name="Booth W."/>
            <person name="Chen Z."/>
            <person name="Childers C.P."/>
            <person name="Glastad K.M."/>
            <person name="Gokhale K."/>
            <person name="Gowin J."/>
            <person name="Gronenberg W."/>
            <person name="Hermansen R.A."/>
            <person name="Hu H."/>
            <person name="Hunt B.G."/>
            <person name="Huylmans A.K."/>
            <person name="Khalil S.M."/>
            <person name="Mitchell R.D."/>
            <person name="Munoz-Torres M.C."/>
            <person name="Mustard J.A."/>
            <person name="Pan H."/>
            <person name="Reese J.T."/>
            <person name="Scharf M.E."/>
            <person name="Sun F."/>
            <person name="Vogel H."/>
            <person name="Xiao J."/>
            <person name="Yang W."/>
            <person name="Yang Z."/>
            <person name="Yang Z."/>
            <person name="Zhou J."/>
            <person name="Zhu J."/>
            <person name="Brent C.S."/>
            <person name="Elsik C.G."/>
            <person name="Goodisman M.A."/>
            <person name="Liberles D.A."/>
            <person name="Roe R.M."/>
            <person name="Vargo E.L."/>
            <person name="Vilcinskas A."/>
            <person name="Wang J."/>
            <person name="Bornberg-Bauer E."/>
            <person name="Korb J."/>
            <person name="Zhang G."/>
            <person name="Liebig J."/>
        </authorList>
    </citation>
    <scope>NUCLEOTIDE SEQUENCE [LARGE SCALE GENOMIC DNA]</scope>
    <source>
        <tissue evidence="1">Whole organism</tissue>
    </source>
</reference>
<dbReference type="Proteomes" id="UP000027135">
    <property type="component" value="Unassembled WGS sequence"/>
</dbReference>
<name>A0A067QUX4_ZOONE</name>
<dbReference type="AlphaFoldDB" id="A0A067QUX4"/>
<keyword evidence="2" id="KW-1185">Reference proteome</keyword>
<organism evidence="1 2">
    <name type="scientific">Zootermopsis nevadensis</name>
    <name type="common">Dampwood termite</name>
    <dbReference type="NCBI Taxonomy" id="136037"/>
    <lineage>
        <taxon>Eukaryota</taxon>
        <taxon>Metazoa</taxon>
        <taxon>Ecdysozoa</taxon>
        <taxon>Arthropoda</taxon>
        <taxon>Hexapoda</taxon>
        <taxon>Insecta</taxon>
        <taxon>Pterygota</taxon>
        <taxon>Neoptera</taxon>
        <taxon>Polyneoptera</taxon>
        <taxon>Dictyoptera</taxon>
        <taxon>Blattodea</taxon>
        <taxon>Blattoidea</taxon>
        <taxon>Termitoidae</taxon>
        <taxon>Termopsidae</taxon>
        <taxon>Zootermopsis</taxon>
    </lineage>
</organism>
<dbReference type="InParanoid" id="A0A067QUX4"/>
<gene>
    <name evidence="1" type="ORF">L798_11944</name>
</gene>
<evidence type="ECO:0000313" key="2">
    <source>
        <dbReference type="Proteomes" id="UP000027135"/>
    </source>
</evidence>
<dbReference type="EMBL" id="KK852908">
    <property type="protein sequence ID" value="KDR13983.1"/>
    <property type="molecule type" value="Genomic_DNA"/>
</dbReference>